<keyword evidence="3" id="KW-0732">Signal</keyword>
<evidence type="ECO:0000313" key="5">
    <source>
        <dbReference type="EMBL" id="ABB47689.1"/>
    </source>
</evidence>
<sequence length="69" mass="7645">MGSTGKIPALLLWLLAGMITETNYTRLCHKKSILTVNGQFPGPTIYARKGDLVIVNVHNNGNKNITIHW</sequence>
<protein>
    <submittedName>
        <fullName evidence="5">Laccase, putative</fullName>
    </submittedName>
</protein>
<feature type="signal peptide" evidence="3">
    <location>
        <begin position="1"/>
        <end position="24"/>
    </location>
</feature>
<gene>
    <name evidence="5" type="ordered locus">LOC_Os10g30120</name>
</gene>
<evidence type="ECO:0000256" key="2">
    <source>
        <dbReference type="ARBA" id="ARBA00010609"/>
    </source>
</evidence>
<dbReference type="InterPro" id="IPR045087">
    <property type="entry name" value="Cu-oxidase_fam"/>
</dbReference>
<proteinExistence type="inferred from homology"/>
<dbReference type="GO" id="GO:0005507">
    <property type="term" value="F:copper ion binding"/>
    <property type="evidence" value="ECO:0007669"/>
    <property type="project" value="InterPro"/>
</dbReference>
<dbReference type="AlphaFoldDB" id="Q337U9"/>
<reference evidence="5" key="1">
    <citation type="journal article" date="2003" name="Science">
        <title>In-depth view of structure, activity, and evolution of rice chromosome 10.</title>
        <authorList>
            <consortium name="Rice Chromosome 10 Sequencing Consortium"/>
        </authorList>
    </citation>
    <scope>NUCLEOTIDE SEQUENCE [LARGE SCALE GENOMIC DNA]</scope>
</reference>
<comment type="similarity">
    <text evidence="2">Belongs to the multicopper oxidase family.</text>
</comment>
<dbReference type="PANTHER" id="PTHR11709">
    <property type="entry name" value="MULTI-COPPER OXIDASE"/>
    <property type="match status" value="1"/>
</dbReference>
<name>Q337U9_ORYSJ</name>
<feature type="chain" id="PRO_5004221528" evidence="3">
    <location>
        <begin position="25"/>
        <end position="69"/>
    </location>
</feature>
<dbReference type="Gene3D" id="2.60.40.420">
    <property type="entry name" value="Cupredoxins - blue copper proteins"/>
    <property type="match status" value="1"/>
</dbReference>
<accession>Q337U9</accession>
<dbReference type="EMBL" id="DP000086">
    <property type="protein sequence ID" value="ABB47689.1"/>
    <property type="molecule type" value="Genomic_DNA"/>
</dbReference>
<dbReference type="InterPro" id="IPR008972">
    <property type="entry name" value="Cupredoxin"/>
</dbReference>
<evidence type="ECO:0000256" key="1">
    <source>
        <dbReference type="ARBA" id="ARBA00002075"/>
    </source>
</evidence>
<dbReference type="SUPFAM" id="SSF49503">
    <property type="entry name" value="Cupredoxins"/>
    <property type="match status" value="1"/>
</dbReference>
<dbReference type="InterPro" id="IPR011707">
    <property type="entry name" value="Cu-oxidase-like_N"/>
</dbReference>
<comment type="function">
    <text evidence="1">Lignin degradation and detoxification of lignin-derived products.</text>
</comment>
<dbReference type="PANTHER" id="PTHR11709:SF262">
    <property type="entry name" value="LACCASE-14"/>
    <property type="match status" value="1"/>
</dbReference>
<feature type="domain" description="Plastocyanin-like" evidence="4">
    <location>
        <begin position="19"/>
        <end position="69"/>
    </location>
</feature>
<dbReference type="Pfam" id="PF07732">
    <property type="entry name" value="Cu-oxidase_3"/>
    <property type="match status" value="1"/>
</dbReference>
<organism evidence="5">
    <name type="scientific">Oryza sativa subsp. japonica</name>
    <name type="common">Rice</name>
    <dbReference type="NCBI Taxonomy" id="39947"/>
    <lineage>
        <taxon>Eukaryota</taxon>
        <taxon>Viridiplantae</taxon>
        <taxon>Streptophyta</taxon>
        <taxon>Embryophyta</taxon>
        <taxon>Tracheophyta</taxon>
        <taxon>Spermatophyta</taxon>
        <taxon>Magnoliopsida</taxon>
        <taxon>Liliopsida</taxon>
        <taxon>Poales</taxon>
        <taxon>Poaceae</taxon>
        <taxon>BOP clade</taxon>
        <taxon>Oryzoideae</taxon>
        <taxon>Oryzeae</taxon>
        <taxon>Oryzinae</taxon>
        <taxon>Oryza</taxon>
        <taxon>Oryza sativa</taxon>
    </lineage>
</organism>
<reference evidence="5" key="3">
    <citation type="submission" date="2006-07" db="EMBL/GenBank/DDBJ databases">
        <authorList>
            <person name="Buell R."/>
        </authorList>
    </citation>
    <scope>NUCLEOTIDE SEQUENCE</scope>
</reference>
<reference evidence="5" key="2">
    <citation type="submission" date="2003-05" db="EMBL/GenBank/DDBJ databases">
        <authorList>
            <person name="Buell C.R."/>
            <person name="Wing R.A."/>
            <person name="McCombie W.R."/>
            <person name="Messing J."/>
            <person name="Yuan Q."/>
            <person name="Ouyang S."/>
        </authorList>
    </citation>
    <scope>NUCLEOTIDE SEQUENCE</scope>
</reference>
<evidence type="ECO:0000259" key="4">
    <source>
        <dbReference type="Pfam" id="PF07732"/>
    </source>
</evidence>
<evidence type="ECO:0000256" key="3">
    <source>
        <dbReference type="SAM" id="SignalP"/>
    </source>
</evidence>